<feature type="compositionally biased region" description="Low complexity" evidence="1">
    <location>
        <begin position="15"/>
        <end position="26"/>
    </location>
</feature>
<feature type="region of interest" description="Disordered" evidence="1">
    <location>
        <begin position="55"/>
        <end position="125"/>
    </location>
</feature>
<evidence type="ECO:0000313" key="2">
    <source>
        <dbReference type="EMBL" id="AAK64435.1"/>
    </source>
</evidence>
<dbReference type="AlphaFoldDB" id="Q93ND5"/>
<sequence length="169" mass="16962">MTRASCTVLYPPAPTSTSTPGSTASAGHVAMRRARPSSREAPARLPCFARGAGTSIAAPGGTSHRTTASGPSIASSRAAMCPASPTSSGVPQPITATRARGSSAGTPSRARALSRGSSSLARRSSQGAVLTARGWFAKGAASPGTSSRSNASTARARPYCFTYVGFTSR</sequence>
<organism evidence="2">
    <name type="scientific">Myxococcus xanthus</name>
    <dbReference type="NCBI Taxonomy" id="34"/>
    <lineage>
        <taxon>Bacteria</taxon>
        <taxon>Pseudomonadati</taxon>
        <taxon>Myxococcota</taxon>
        <taxon>Myxococcia</taxon>
        <taxon>Myxococcales</taxon>
        <taxon>Cystobacterineae</taxon>
        <taxon>Myxococcaceae</taxon>
        <taxon>Myxococcus</taxon>
    </lineage>
</organism>
<evidence type="ECO:0000256" key="1">
    <source>
        <dbReference type="SAM" id="MobiDB-lite"/>
    </source>
</evidence>
<feature type="compositionally biased region" description="Low complexity" evidence="1">
    <location>
        <begin position="108"/>
        <end position="125"/>
    </location>
</feature>
<reference evidence="2" key="1">
    <citation type="journal article" date="2005" name="Mol. Microbiol.">
        <title>Modulating factors for the Pkn4 kinase cascade in regulating 6-phosphofructokinase in Myxococcus xanthus.</title>
        <authorList>
            <person name="Nariya H."/>
            <person name="Inouye S."/>
        </authorList>
    </citation>
    <scope>NUCLEOTIDE SEQUENCE</scope>
    <source>
        <strain evidence="2">DZF1</strain>
    </source>
</reference>
<name>Q93ND5_MYXXA</name>
<feature type="region of interest" description="Disordered" evidence="1">
    <location>
        <begin position="1"/>
        <end position="26"/>
    </location>
</feature>
<proteinExistence type="predicted"/>
<protein>
    <submittedName>
        <fullName evidence="2">Uncharacterized protein</fullName>
    </submittedName>
</protein>
<dbReference type="EMBL" id="AF377338">
    <property type="protein sequence ID" value="AAK64435.1"/>
    <property type="molecule type" value="Genomic_DNA"/>
</dbReference>
<accession>Q93ND5</accession>
<feature type="region of interest" description="Disordered" evidence="1">
    <location>
        <begin position="134"/>
        <end position="153"/>
    </location>
</feature>
<feature type="compositionally biased region" description="Polar residues" evidence="1">
    <location>
        <begin position="63"/>
        <end position="75"/>
    </location>
</feature>